<dbReference type="Pfam" id="PF02782">
    <property type="entry name" value="FGGY_C"/>
    <property type="match status" value="1"/>
</dbReference>
<evidence type="ECO:0000256" key="6">
    <source>
        <dbReference type="ARBA" id="ARBA00022840"/>
    </source>
</evidence>
<feature type="site" description="Important for activity" evidence="8">
    <location>
        <position position="6"/>
    </location>
</feature>
<gene>
    <name evidence="8 10" type="primary">xylB</name>
    <name evidence="13" type="ORF">EV695_3870</name>
</gene>
<dbReference type="RefSeq" id="WP_131907614.1">
    <property type="nucleotide sequence ID" value="NZ_BAAAFU010000007.1"/>
</dbReference>
<feature type="active site" description="Proton acceptor" evidence="8">
    <location>
        <position position="236"/>
    </location>
</feature>
<dbReference type="PANTHER" id="PTHR43095">
    <property type="entry name" value="SUGAR KINASE"/>
    <property type="match status" value="1"/>
</dbReference>
<dbReference type="InterPro" id="IPR018485">
    <property type="entry name" value="FGGY_C"/>
</dbReference>
<evidence type="ECO:0000313" key="14">
    <source>
        <dbReference type="Proteomes" id="UP000294887"/>
    </source>
</evidence>
<dbReference type="PROSITE" id="PS00445">
    <property type="entry name" value="FGGY_KINASES_2"/>
    <property type="match status" value="1"/>
</dbReference>
<dbReference type="SUPFAM" id="SSF53067">
    <property type="entry name" value="Actin-like ATPase domain"/>
    <property type="match status" value="2"/>
</dbReference>
<keyword evidence="5 8" id="KW-0418">Kinase</keyword>
<evidence type="ECO:0000256" key="3">
    <source>
        <dbReference type="ARBA" id="ARBA00022679"/>
    </source>
</evidence>
<keyword evidence="7 8" id="KW-0119">Carbohydrate metabolism</keyword>
<comment type="function">
    <text evidence="8">Catalyzes the phosphorylation of D-xylulose to D-xylulose 5-phosphate.</text>
</comment>
<dbReference type="EC" id="2.7.1.17" evidence="8 10"/>
<evidence type="ECO:0000256" key="8">
    <source>
        <dbReference type="HAMAP-Rule" id="MF_02220"/>
    </source>
</evidence>
<keyword evidence="6 8" id="KW-0067">ATP-binding</keyword>
<comment type="similarity">
    <text evidence="1 8 9">Belongs to the FGGY kinase family.</text>
</comment>
<dbReference type="InterPro" id="IPR018484">
    <property type="entry name" value="FGGY_N"/>
</dbReference>
<dbReference type="NCBIfam" id="TIGR01312">
    <property type="entry name" value="XylB"/>
    <property type="match status" value="1"/>
</dbReference>
<organism evidence="13 14">
    <name type="scientific">Cocleimonas flava</name>
    <dbReference type="NCBI Taxonomy" id="634765"/>
    <lineage>
        <taxon>Bacteria</taxon>
        <taxon>Pseudomonadati</taxon>
        <taxon>Pseudomonadota</taxon>
        <taxon>Gammaproteobacteria</taxon>
        <taxon>Thiotrichales</taxon>
        <taxon>Thiotrichaceae</taxon>
        <taxon>Cocleimonas</taxon>
    </lineage>
</organism>
<dbReference type="AlphaFoldDB" id="A0A4R1ET77"/>
<evidence type="ECO:0000256" key="4">
    <source>
        <dbReference type="ARBA" id="ARBA00022741"/>
    </source>
</evidence>
<evidence type="ECO:0000313" key="13">
    <source>
        <dbReference type="EMBL" id="TCJ83132.1"/>
    </source>
</evidence>
<evidence type="ECO:0000256" key="9">
    <source>
        <dbReference type="RuleBase" id="RU003733"/>
    </source>
</evidence>
<feature type="domain" description="Carbohydrate kinase FGGY N-terminal" evidence="11">
    <location>
        <begin position="1"/>
        <end position="243"/>
    </location>
</feature>
<feature type="binding site" evidence="8">
    <location>
        <begin position="79"/>
        <end position="80"/>
    </location>
    <ligand>
        <name>substrate</name>
    </ligand>
</feature>
<dbReference type="GO" id="GO:0005524">
    <property type="term" value="F:ATP binding"/>
    <property type="evidence" value="ECO:0007669"/>
    <property type="project" value="UniProtKB-UniRule"/>
</dbReference>
<dbReference type="Gene3D" id="3.30.420.40">
    <property type="match status" value="2"/>
</dbReference>
<dbReference type="Pfam" id="PF00370">
    <property type="entry name" value="FGGY_N"/>
    <property type="match status" value="1"/>
</dbReference>
<protein>
    <recommendedName>
        <fullName evidence="8 10">Xylulose kinase</fullName>
        <shortName evidence="8 10">Xylulokinase</shortName>
        <ecNumber evidence="8 10">2.7.1.17</ecNumber>
    </recommendedName>
</protein>
<keyword evidence="14" id="KW-1185">Reference proteome</keyword>
<sequence>MYLGLDLGTSGLKTVLCNEDQQIIAQNNVPLSVSRPHPKWSEQNPEDWWNAVVSSLTQLKASNPDEMMQVKAIGLAGQMHGAVLLDDEGNVLRPAILWNDVRSATECEELEKSEPNFKALSGNPAFPGFTSPKLMWVAKHEPEVFAKVAKVLLPKDYIRFRLSGEYISEMSDSAGTLWLDVKNRKWSERLLAATNLNLSHMPKLVEGSAEGGKVTDELSQKFGLQQNVIIAGGAGDNAGGAVGIGAVSPGQAFLSLGTSGVIFVCNESYLPKPEAAIHTFCHALPNTWHQMSVMLNASSCLDWLAELTNTKDVLTLLNEVEQIADEPSDIIFLPYLTGERTPHNDADAKGVFFGMTATTKRANLGLAVLEGVAYAFADGLDPLLESGATINQISVIGGGARSELWGQILSDVLGQELTYHEDAESGPAFGAARLARLAFTGEDVSKICTTPPVKNTIKPNPTKQQYYKPRLERFRRLYTSLKPEFSSL</sequence>
<keyword evidence="4 8" id="KW-0547">Nucleotide-binding</keyword>
<comment type="caution">
    <text evidence="13">The sequence shown here is derived from an EMBL/GenBank/DDBJ whole genome shotgun (WGS) entry which is preliminary data.</text>
</comment>
<dbReference type="PIRSF" id="PIRSF000538">
    <property type="entry name" value="GlpK"/>
    <property type="match status" value="1"/>
</dbReference>
<dbReference type="GO" id="GO:0004856">
    <property type="term" value="F:D-xylulokinase activity"/>
    <property type="evidence" value="ECO:0007669"/>
    <property type="project" value="UniProtKB-UniRule"/>
</dbReference>
<evidence type="ECO:0000256" key="1">
    <source>
        <dbReference type="ARBA" id="ARBA00009156"/>
    </source>
</evidence>
<evidence type="ECO:0000259" key="11">
    <source>
        <dbReference type="Pfam" id="PF00370"/>
    </source>
</evidence>
<evidence type="ECO:0000256" key="5">
    <source>
        <dbReference type="ARBA" id="ARBA00022777"/>
    </source>
</evidence>
<dbReference type="InterPro" id="IPR043129">
    <property type="entry name" value="ATPase_NBD"/>
</dbReference>
<evidence type="ECO:0000256" key="2">
    <source>
        <dbReference type="ARBA" id="ARBA00022629"/>
    </source>
</evidence>
<reference evidence="13 14" key="1">
    <citation type="submission" date="2019-03" db="EMBL/GenBank/DDBJ databases">
        <title>Genomic Encyclopedia of Type Strains, Phase IV (KMG-IV): sequencing the most valuable type-strain genomes for metagenomic binning, comparative biology and taxonomic classification.</title>
        <authorList>
            <person name="Goeker M."/>
        </authorList>
    </citation>
    <scope>NUCLEOTIDE SEQUENCE [LARGE SCALE GENOMIC DNA]</scope>
    <source>
        <strain evidence="13 14">DSM 24830</strain>
    </source>
</reference>
<dbReference type="InterPro" id="IPR006000">
    <property type="entry name" value="Xylulokinase"/>
</dbReference>
<dbReference type="HAMAP" id="MF_02220">
    <property type="entry name" value="XylB"/>
    <property type="match status" value="1"/>
</dbReference>
<keyword evidence="3 8" id="KW-0808">Transferase</keyword>
<evidence type="ECO:0000259" key="12">
    <source>
        <dbReference type="Pfam" id="PF02782"/>
    </source>
</evidence>
<dbReference type="PROSITE" id="PS00933">
    <property type="entry name" value="FGGY_KINASES_1"/>
    <property type="match status" value="1"/>
</dbReference>
<dbReference type="EMBL" id="SMFQ01000005">
    <property type="protein sequence ID" value="TCJ83132.1"/>
    <property type="molecule type" value="Genomic_DNA"/>
</dbReference>
<dbReference type="InterPro" id="IPR050406">
    <property type="entry name" value="FGGY_Carb_Kinase"/>
</dbReference>
<dbReference type="CDD" id="cd07808">
    <property type="entry name" value="ASKHA_NBD_FGGY_EcXK-like"/>
    <property type="match status" value="1"/>
</dbReference>
<proteinExistence type="inferred from homology"/>
<feature type="domain" description="Carbohydrate kinase FGGY C-terminal" evidence="12">
    <location>
        <begin position="253"/>
        <end position="438"/>
    </location>
</feature>
<dbReference type="OrthoDB" id="9805576at2"/>
<accession>A0A4R1ET77</accession>
<dbReference type="Proteomes" id="UP000294887">
    <property type="component" value="Unassembled WGS sequence"/>
</dbReference>
<evidence type="ECO:0000256" key="7">
    <source>
        <dbReference type="ARBA" id="ARBA00023277"/>
    </source>
</evidence>
<dbReference type="InterPro" id="IPR000577">
    <property type="entry name" value="Carb_kinase_FGGY"/>
</dbReference>
<dbReference type="GO" id="GO:0042732">
    <property type="term" value="P:D-xylose metabolic process"/>
    <property type="evidence" value="ECO:0007669"/>
    <property type="project" value="UniProtKB-KW"/>
</dbReference>
<dbReference type="InterPro" id="IPR018483">
    <property type="entry name" value="Carb_kinase_FGGY_CS"/>
</dbReference>
<name>A0A4R1ET77_9GAMM</name>
<comment type="catalytic activity">
    <reaction evidence="8 10">
        <text>D-xylulose + ATP = D-xylulose 5-phosphate + ADP + H(+)</text>
        <dbReference type="Rhea" id="RHEA:10964"/>
        <dbReference type="ChEBI" id="CHEBI:15378"/>
        <dbReference type="ChEBI" id="CHEBI:17140"/>
        <dbReference type="ChEBI" id="CHEBI:30616"/>
        <dbReference type="ChEBI" id="CHEBI:57737"/>
        <dbReference type="ChEBI" id="CHEBI:456216"/>
        <dbReference type="EC" id="2.7.1.17"/>
    </reaction>
</comment>
<dbReference type="PANTHER" id="PTHR43095:SF6">
    <property type="entry name" value="XYLULOSE KINASE"/>
    <property type="match status" value="1"/>
</dbReference>
<keyword evidence="2 8" id="KW-0859">Xylose metabolism</keyword>
<evidence type="ECO:0000256" key="10">
    <source>
        <dbReference type="RuleBase" id="RU364073"/>
    </source>
</evidence>
<dbReference type="GO" id="GO:0005998">
    <property type="term" value="P:xylulose catabolic process"/>
    <property type="evidence" value="ECO:0007669"/>
    <property type="project" value="UniProtKB-UniRule"/>
</dbReference>